<name>A0ABN9FR48_9NEOB</name>
<proteinExistence type="predicted"/>
<dbReference type="Proteomes" id="UP001162483">
    <property type="component" value="Unassembled WGS sequence"/>
</dbReference>
<comment type="caution">
    <text evidence="1">The sequence shown here is derived from an EMBL/GenBank/DDBJ whole genome shotgun (WGS) entry which is preliminary data.</text>
</comment>
<dbReference type="EMBL" id="CATNWA010017296">
    <property type="protein sequence ID" value="CAI9599424.1"/>
    <property type="molecule type" value="Genomic_DNA"/>
</dbReference>
<gene>
    <name evidence="1" type="ORF">SPARVUS_LOCUS12584063</name>
</gene>
<keyword evidence="2" id="KW-1185">Reference proteome</keyword>
<sequence length="47" mass="5890">MLKKYINNIKKNVKKKILATIYEEILFICKLLYEKLFFKHFWTFSFI</sequence>
<organism evidence="1 2">
    <name type="scientific">Staurois parvus</name>
    <dbReference type="NCBI Taxonomy" id="386267"/>
    <lineage>
        <taxon>Eukaryota</taxon>
        <taxon>Metazoa</taxon>
        <taxon>Chordata</taxon>
        <taxon>Craniata</taxon>
        <taxon>Vertebrata</taxon>
        <taxon>Euteleostomi</taxon>
        <taxon>Amphibia</taxon>
        <taxon>Batrachia</taxon>
        <taxon>Anura</taxon>
        <taxon>Neobatrachia</taxon>
        <taxon>Ranoidea</taxon>
        <taxon>Ranidae</taxon>
        <taxon>Staurois</taxon>
    </lineage>
</organism>
<protein>
    <submittedName>
        <fullName evidence="1">Uncharacterized protein</fullName>
    </submittedName>
</protein>
<evidence type="ECO:0000313" key="2">
    <source>
        <dbReference type="Proteomes" id="UP001162483"/>
    </source>
</evidence>
<evidence type="ECO:0000313" key="1">
    <source>
        <dbReference type="EMBL" id="CAI9599424.1"/>
    </source>
</evidence>
<reference evidence="1" key="1">
    <citation type="submission" date="2023-05" db="EMBL/GenBank/DDBJ databases">
        <authorList>
            <person name="Stuckert A."/>
        </authorList>
    </citation>
    <scope>NUCLEOTIDE SEQUENCE</scope>
</reference>
<accession>A0ABN9FR48</accession>